<keyword evidence="1" id="KW-1133">Transmembrane helix</keyword>
<organism evidence="2 4">
    <name type="scientific">Pseudomonas aeruginosa</name>
    <dbReference type="NCBI Taxonomy" id="287"/>
    <lineage>
        <taxon>Bacteria</taxon>
        <taxon>Pseudomonadati</taxon>
        <taxon>Pseudomonadota</taxon>
        <taxon>Gammaproteobacteria</taxon>
        <taxon>Pseudomonadales</taxon>
        <taxon>Pseudomonadaceae</taxon>
        <taxon>Pseudomonas</taxon>
    </lineage>
</organism>
<dbReference type="EMBL" id="QORE01000201">
    <property type="protein sequence ID" value="RCI75275.1"/>
    <property type="molecule type" value="Genomic_DNA"/>
</dbReference>
<feature type="transmembrane region" description="Helical" evidence="1">
    <location>
        <begin position="6"/>
        <end position="22"/>
    </location>
</feature>
<sequence length="81" mass="9112">MNDVIQFAIWTVVIVAVGHLVRNREVRKWLGIAVFVAAWVLILRFSSVRLAGFGLDILGICLGILGVDLFVRRDRFSKADE</sequence>
<evidence type="ECO:0000313" key="4">
    <source>
        <dbReference type="Proteomes" id="UP000253594"/>
    </source>
</evidence>
<evidence type="ECO:0000313" key="5">
    <source>
        <dbReference type="Proteomes" id="UP000284767"/>
    </source>
</evidence>
<gene>
    <name evidence="2" type="ORF">DT376_08480</name>
    <name evidence="3" type="ORF">IPC1295_29775</name>
</gene>
<dbReference type="Proteomes" id="UP000253594">
    <property type="component" value="Unassembled WGS sequence"/>
</dbReference>
<dbReference type="Proteomes" id="UP000284767">
    <property type="component" value="Unassembled WGS sequence"/>
</dbReference>
<dbReference type="EMBL" id="NSNE01000026">
    <property type="protein sequence ID" value="RPM04800.1"/>
    <property type="molecule type" value="Genomic_DNA"/>
</dbReference>
<keyword evidence="1" id="KW-0472">Membrane</keyword>
<evidence type="ECO:0000313" key="2">
    <source>
        <dbReference type="EMBL" id="RCI75275.1"/>
    </source>
</evidence>
<comment type="caution">
    <text evidence="2">The sequence shown here is derived from an EMBL/GenBank/DDBJ whole genome shotgun (WGS) entry which is preliminary data.</text>
</comment>
<feature type="transmembrane region" description="Helical" evidence="1">
    <location>
        <begin position="53"/>
        <end position="71"/>
    </location>
</feature>
<proteinExistence type="predicted"/>
<reference evidence="2 4" key="2">
    <citation type="submission" date="2018-07" db="EMBL/GenBank/DDBJ databases">
        <title>Mechanisms of high-level aminoglycoside resistance among Gram-negative pathogens in Brazil.</title>
        <authorList>
            <person name="Ballaben A.S."/>
            <person name="Darini A.L.C."/>
            <person name="Doi Y."/>
        </authorList>
    </citation>
    <scope>NUCLEOTIDE SEQUENCE [LARGE SCALE GENOMIC DNA]</scope>
    <source>
        <strain evidence="2 4">B2-305</strain>
    </source>
</reference>
<reference evidence="3 5" key="1">
    <citation type="submission" date="2017-08" db="EMBL/GenBank/DDBJ databases">
        <authorList>
            <person name="Feschi L."/>
            <person name="Jeukens J."/>
            <person name="Emond-Rheault J.-G."/>
            <person name="Kukavica-Ibrulj I."/>
            <person name="Boyle B."/>
            <person name="Levesque R.C."/>
        </authorList>
    </citation>
    <scope>NUCLEOTIDE SEQUENCE [LARGE SCALE GENOMIC DNA]</scope>
    <source>
        <strain evidence="3 5">PA-W36</strain>
    </source>
</reference>
<dbReference type="AlphaFoldDB" id="A0A367MCM7"/>
<reference evidence="3 5" key="3">
    <citation type="submission" date="2019-01" db="EMBL/GenBank/DDBJ databases">
        <title>The Pseudomonas aeruginosa pan-genome provides new insights on its population structure, horizontal gene transfer and pathogenicity.</title>
        <authorList>
            <person name="Freschi L."/>
            <person name="Vincent A.T."/>
            <person name="Jeukens J."/>
            <person name="Emond-Rheault J.-G."/>
            <person name="Kukavica-Ibrulj I."/>
            <person name="Dupont M.-J."/>
            <person name="Charette S.J."/>
            <person name="Boyle B."/>
            <person name="Levesque R.C."/>
        </authorList>
    </citation>
    <scope>NUCLEOTIDE SEQUENCE [LARGE SCALE GENOMIC DNA]</scope>
    <source>
        <strain evidence="3 5">PA-W36</strain>
    </source>
</reference>
<keyword evidence="1" id="KW-0812">Transmembrane</keyword>
<evidence type="ECO:0000256" key="1">
    <source>
        <dbReference type="SAM" id="Phobius"/>
    </source>
</evidence>
<protein>
    <submittedName>
        <fullName evidence="2">Uncharacterized protein</fullName>
    </submittedName>
</protein>
<dbReference type="RefSeq" id="WP_031670016.1">
    <property type="nucleotide sequence ID" value="NZ_CAADOK010000609.1"/>
</dbReference>
<name>A0A367MCM7_PSEAI</name>
<accession>A0A367MCM7</accession>
<feature type="transmembrane region" description="Helical" evidence="1">
    <location>
        <begin position="29"/>
        <end position="47"/>
    </location>
</feature>
<evidence type="ECO:0000313" key="3">
    <source>
        <dbReference type="EMBL" id="RPM04800.1"/>
    </source>
</evidence>